<dbReference type="AlphaFoldDB" id="A0AAD9TMN2"/>
<evidence type="ECO:0000313" key="2">
    <source>
        <dbReference type="Proteomes" id="UP001280121"/>
    </source>
</evidence>
<name>A0AAD9TMN2_9ROSI</name>
<organism evidence="1 2">
    <name type="scientific">Dipteronia dyeriana</name>
    <dbReference type="NCBI Taxonomy" id="168575"/>
    <lineage>
        <taxon>Eukaryota</taxon>
        <taxon>Viridiplantae</taxon>
        <taxon>Streptophyta</taxon>
        <taxon>Embryophyta</taxon>
        <taxon>Tracheophyta</taxon>
        <taxon>Spermatophyta</taxon>
        <taxon>Magnoliopsida</taxon>
        <taxon>eudicotyledons</taxon>
        <taxon>Gunneridae</taxon>
        <taxon>Pentapetalae</taxon>
        <taxon>rosids</taxon>
        <taxon>malvids</taxon>
        <taxon>Sapindales</taxon>
        <taxon>Sapindaceae</taxon>
        <taxon>Hippocastanoideae</taxon>
        <taxon>Acereae</taxon>
        <taxon>Dipteronia</taxon>
    </lineage>
</organism>
<proteinExistence type="predicted"/>
<dbReference type="Proteomes" id="UP001280121">
    <property type="component" value="Unassembled WGS sequence"/>
</dbReference>
<reference evidence="1" key="1">
    <citation type="journal article" date="2023" name="Plant J.">
        <title>Genome sequences and population genomics provide insights into the demographic history, inbreeding, and mutation load of two 'living fossil' tree species of Dipteronia.</title>
        <authorList>
            <person name="Feng Y."/>
            <person name="Comes H.P."/>
            <person name="Chen J."/>
            <person name="Zhu S."/>
            <person name="Lu R."/>
            <person name="Zhang X."/>
            <person name="Li P."/>
            <person name="Qiu J."/>
            <person name="Olsen K.M."/>
            <person name="Qiu Y."/>
        </authorList>
    </citation>
    <scope>NUCLEOTIDE SEQUENCE</scope>
    <source>
        <strain evidence="1">KIB01</strain>
    </source>
</reference>
<accession>A0AAD9TMN2</accession>
<protein>
    <submittedName>
        <fullName evidence="1">Uncharacterized protein</fullName>
    </submittedName>
</protein>
<evidence type="ECO:0000313" key="1">
    <source>
        <dbReference type="EMBL" id="KAK2638389.1"/>
    </source>
</evidence>
<comment type="caution">
    <text evidence="1">The sequence shown here is derived from an EMBL/GenBank/DDBJ whole genome shotgun (WGS) entry which is preliminary data.</text>
</comment>
<keyword evidence="2" id="KW-1185">Reference proteome</keyword>
<sequence length="130" mass="14626">MEKAIIVVMLVEGVIPHTTVILQDSDNSRDSLEFFYYSESDLPSEAYQVTNRSDLSVGPQIQVQILVEKYPKPIPVIAYFDTGVHSTMMNPKVMPLDAWKKEDNEFLAADGQIFTTNLVSKYKIVSKGPI</sequence>
<dbReference type="EMBL" id="JANJYI010000008">
    <property type="protein sequence ID" value="KAK2638389.1"/>
    <property type="molecule type" value="Genomic_DNA"/>
</dbReference>
<gene>
    <name evidence="1" type="ORF">Ddye_026184</name>
</gene>